<feature type="coiled-coil region" evidence="1">
    <location>
        <begin position="250"/>
        <end position="315"/>
    </location>
</feature>
<comment type="caution">
    <text evidence="3">The sequence shown here is derived from an EMBL/GenBank/DDBJ whole genome shotgun (WGS) entry which is preliminary data.</text>
</comment>
<evidence type="ECO:0000313" key="3">
    <source>
        <dbReference type="EMBL" id="KAJ3441582.1"/>
    </source>
</evidence>
<dbReference type="PANTHER" id="PTHR15615:SF108">
    <property type="entry name" value="PROTEIN CNPPD1"/>
    <property type="match status" value="1"/>
</dbReference>
<dbReference type="Proteomes" id="UP001146793">
    <property type="component" value="Unassembled WGS sequence"/>
</dbReference>
<proteinExistence type="predicted"/>
<dbReference type="Gene3D" id="1.10.472.10">
    <property type="entry name" value="Cyclin-like"/>
    <property type="match status" value="1"/>
</dbReference>
<evidence type="ECO:0000256" key="2">
    <source>
        <dbReference type="SAM" id="MobiDB-lite"/>
    </source>
</evidence>
<dbReference type="SUPFAM" id="SSF47954">
    <property type="entry name" value="Cyclin-like"/>
    <property type="match status" value="1"/>
</dbReference>
<protein>
    <submittedName>
        <fullName evidence="3">Protein cnppd1</fullName>
    </submittedName>
</protein>
<dbReference type="InterPro" id="IPR013922">
    <property type="entry name" value="Cyclin_PHO80-like"/>
</dbReference>
<feature type="compositionally biased region" description="Acidic residues" evidence="2">
    <location>
        <begin position="411"/>
        <end position="426"/>
    </location>
</feature>
<organism evidence="3 4">
    <name type="scientific">Anaeramoeba flamelloides</name>
    <dbReference type="NCBI Taxonomy" id="1746091"/>
    <lineage>
        <taxon>Eukaryota</taxon>
        <taxon>Metamonada</taxon>
        <taxon>Anaeramoebidae</taxon>
        <taxon>Anaeramoeba</taxon>
    </lineage>
</organism>
<dbReference type="PANTHER" id="PTHR15615">
    <property type="match status" value="1"/>
</dbReference>
<gene>
    <name evidence="3" type="ORF">M0812_13595</name>
</gene>
<dbReference type="Pfam" id="PF08613">
    <property type="entry name" value="Cyclin"/>
    <property type="match status" value="1"/>
</dbReference>
<feature type="region of interest" description="Disordered" evidence="2">
    <location>
        <begin position="410"/>
        <end position="438"/>
    </location>
</feature>
<evidence type="ECO:0000313" key="4">
    <source>
        <dbReference type="Proteomes" id="UP001146793"/>
    </source>
</evidence>
<keyword evidence="1" id="KW-0175">Coiled coil</keyword>
<dbReference type="InterPro" id="IPR036915">
    <property type="entry name" value="Cyclin-like_sf"/>
</dbReference>
<dbReference type="CDD" id="cd20558">
    <property type="entry name" value="CYCLIN_ScPCL7-like"/>
    <property type="match status" value="1"/>
</dbReference>
<name>A0AAV7ZHV5_9EUKA</name>
<evidence type="ECO:0000256" key="1">
    <source>
        <dbReference type="SAM" id="Coils"/>
    </source>
</evidence>
<dbReference type="AlphaFoldDB" id="A0AAV7ZHV5"/>
<dbReference type="EMBL" id="JANTQA010000029">
    <property type="protein sequence ID" value="KAJ3441582.1"/>
    <property type="molecule type" value="Genomic_DNA"/>
</dbReference>
<sequence length="486" mass="58787">MESFEKLINQIGQLLEFLQNLSKPPYIAQTLFFSPDIPIIPIKSYLYRIAKFSPCSHECFVVAIEFVRRILEMNTSLKVNQQNIHRFFFASILVSTKFCDDKFYDNNYYSQVAGLSVGEVNALELEFLFLIDFSLRFDQDDYNKVLYSLQTQDFSILIQNKPNQMEELQNKINTIPKNLVSFPLQSTNEEEITTPNQVINNNQTQNEHLLKLQMLYQQQQLLQKQILKQKQIIQEQRLHESETVQEQLQFQLLQQQQQQIQKQLQLEQQQQQQQEQEQEQEQELQLQFQQLQLQQQQQQQQQQNYQENNVNQQIENYEYDLPEISNLIFDSDDFENEIDFEENEKQNYHQPNSGNLFEYVKNENPYNFFVKNENHLEQFHHNENDFETEKDSILIQNENYFEKKTERETVQEQEQEQELEQEQDESYFEKELEEKNEEEDDYFIYIEENENDVSYPEFLQNFSDFEDQENDFDEIIKSNSSDNEYF</sequence>
<accession>A0AAV7ZHV5</accession>
<dbReference type="GO" id="GO:0019901">
    <property type="term" value="F:protein kinase binding"/>
    <property type="evidence" value="ECO:0007669"/>
    <property type="project" value="InterPro"/>
</dbReference>
<reference evidence="3" key="1">
    <citation type="submission" date="2022-08" db="EMBL/GenBank/DDBJ databases">
        <title>Novel sulphate-reducing endosymbionts in the free-living metamonad Anaeramoeba.</title>
        <authorList>
            <person name="Jerlstrom-Hultqvist J."/>
            <person name="Cepicka I."/>
            <person name="Gallot-Lavallee L."/>
            <person name="Salas-Leiva D."/>
            <person name="Curtis B.A."/>
            <person name="Zahonova K."/>
            <person name="Pipaliya S."/>
            <person name="Dacks J."/>
            <person name="Roger A.J."/>
        </authorList>
    </citation>
    <scope>NUCLEOTIDE SEQUENCE</scope>
    <source>
        <strain evidence="3">Busselton2</strain>
    </source>
</reference>